<dbReference type="AlphaFoldDB" id="D8LYS8"/>
<evidence type="ECO:0000313" key="2">
    <source>
        <dbReference type="Proteomes" id="UP000008312"/>
    </source>
</evidence>
<gene>
    <name evidence="1" type="ORF">GSBLH_T00006177001</name>
</gene>
<dbReference type="SUPFAM" id="SSF52540">
    <property type="entry name" value="P-loop containing nucleoside triphosphate hydrolases"/>
    <property type="match status" value="1"/>
</dbReference>
<dbReference type="GO" id="GO:0005657">
    <property type="term" value="C:replication fork"/>
    <property type="evidence" value="ECO:0007669"/>
    <property type="project" value="InterPro"/>
</dbReference>
<dbReference type="Proteomes" id="UP000008312">
    <property type="component" value="Unassembled WGS sequence"/>
</dbReference>
<dbReference type="GO" id="GO:0000400">
    <property type="term" value="F:four-way junction DNA binding"/>
    <property type="evidence" value="ECO:0007669"/>
    <property type="project" value="TreeGrafter"/>
</dbReference>
<dbReference type="GO" id="GO:0005815">
    <property type="term" value="C:microtubule organizing center"/>
    <property type="evidence" value="ECO:0007669"/>
    <property type="project" value="TreeGrafter"/>
</dbReference>
<dbReference type="GO" id="GO:0000724">
    <property type="term" value="P:double-strand break repair via homologous recombination"/>
    <property type="evidence" value="ECO:0007669"/>
    <property type="project" value="InterPro"/>
</dbReference>
<proteinExistence type="predicted"/>
<dbReference type="InterPro" id="IPR030547">
    <property type="entry name" value="XRCC2"/>
</dbReference>
<accession>D8LYS8</accession>
<reference evidence="1" key="1">
    <citation type="submission" date="2010-02" db="EMBL/GenBank/DDBJ databases">
        <title>Sequencing and annotation of the Blastocystis hominis genome.</title>
        <authorList>
            <person name="Wincker P."/>
        </authorList>
    </citation>
    <scope>NUCLEOTIDE SEQUENCE</scope>
    <source>
        <strain evidence="1">Singapore isolate B</strain>
    </source>
</reference>
<dbReference type="OrthoDB" id="224630at2759"/>
<dbReference type="GeneID" id="24922302"/>
<protein>
    <recommendedName>
        <fullName evidence="3">RecA family profile 1 domain-containing protein</fullName>
    </recommendedName>
</protein>
<dbReference type="InterPro" id="IPR027417">
    <property type="entry name" value="P-loop_NTPase"/>
</dbReference>
<dbReference type="InParanoid" id="D8LYS8"/>
<dbReference type="Gene3D" id="3.40.50.300">
    <property type="entry name" value="P-loop containing nucleotide triphosphate hydrolases"/>
    <property type="match status" value="1"/>
</dbReference>
<evidence type="ECO:0000313" key="1">
    <source>
        <dbReference type="EMBL" id="CBK20733.2"/>
    </source>
</evidence>
<organism evidence="1">
    <name type="scientific">Blastocystis hominis</name>
    <dbReference type="NCBI Taxonomy" id="12968"/>
    <lineage>
        <taxon>Eukaryota</taxon>
        <taxon>Sar</taxon>
        <taxon>Stramenopiles</taxon>
        <taxon>Bigyra</taxon>
        <taxon>Opalozoa</taxon>
        <taxon>Opalinata</taxon>
        <taxon>Blastocystidae</taxon>
        <taxon>Blastocystis</taxon>
    </lineage>
</organism>
<name>D8LYS8_BLAHO</name>
<dbReference type="PANTHER" id="PTHR46644:SF2">
    <property type="entry name" value="DNA REPAIR PROTEIN XRCC2"/>
    <property type="match status" value="1"/>
</dbReference>
<dbReference type="GO" id="GO:0033063">
    <property type="term" value="C:Rad51B-Rad51C-Rad51D-XRCC2 complex"/>
    <property type="evidence" value="ECO:0007669"/>
    <property type="project" value="InterPro"/>
</dbReference>
<dbReference type="EMBL" id="FN668639">
    <property type="protein sequence ID" value="CBK20733.2"/>
    <property type="molecule type" value="Genomic_DNA"/>
</dbReference>
<evidence type="ECO:0008006" key="3">
    <source>
        <dbReference type="Google" id="ProtNLM"/>
    </source>
</evidence>
<dbReference type="GO" id="GO:0042148">
    <property type="term" value="P:DNA strand invasion"/>
    <property type="evidence" value="ECO:0007669"/>
    <property type="project" value="TreeGrafter"/>
</dbReference>
<keyword evidence="2" id="KW-1185">Reference proteome</keyword>
<dbReference type="PANTHER" id="PTHR46644">
    <property type="entry name" value="DNA REPAIR PROTEIN XRCC2"/>
    <property type="match status" value="1"/>
</dbReference>
<dbReference type="RefSeq" id="XP_012894781.1">
    <property type="nucleotide sequence ID" value="XM_013039327.1"/>
</dbReference>
<sequence length="221" mass="25121">MDIEEGGEGVQAPRKEGYEAILNEVSSVLPNDFFNFDMNGYEYLRSKVIDPIQTGIPILPQIEAYEAIEFIGRYKSGKSIMSYFVIASVVCSTEVGGLQSDVAFFDTDRKLNVNVLALIISQRLSSIQDPRKRSQLYNEALNRVKVYRPKDMTHLALFLCSIRNNHSYSPRLLVLDSLSAYLYDLGNNEPLQSTFRSILHHFRCLLREKKCSLILISPSTQ</sequence>